<name>A0A255Y787_9SPHN</name>
<evidence type="ECO:0000256" key="5">
    <source>
        <dbReference type="SAM" id="MobiDB-lite"/>
    </source>
</evidence>
<comment type="similarity">
    <text evidence="1">Belongs to the FlgD family.</text>
</comment>
<evidence type="ECO:0000256" key="1">
    <source>
        <dbReference type="ARBA" id="ARBA00010577"/>
    </source>
</evidence>
<proteinExistence type="inferred from homology"/>
<evidence type="ECO:0000313" key="6">
    <source>
        <dbReference type="EMBL" id="OYQ25096.1"/>
    </source>
</evidence>
<evidence type="ECO:0000256" key="2">
    <source>
        <dbReference type="ARBA" id="ARBA00016013"/>
    </source>
</evidence>
<dbReference type="EMBL" id="NOXT01000123">
    <property type="protein sequence ID" value="OYQ25096.1"/>
    <property type="molecule type" value="Genomic_DNA"/>
</dbReference>
<gene>
    <name evidence="6" type="ORF">CHU93_14805</name>
</gene>
<keyword evidence="3" id="KW-1005">Bacterial flagellum biogenesis</keyword>
<sequence length="92" mass="9852">MSRVDGLPAGIPAAPAAPGRNPKATLDQGDFLALLTAQLKNQDPTKPVDNLEYMQQMAMFSQLAGTTETNAKLAGISDRLDQLIARFPAQEQ</sequence>
<evidence type="ECO:0000313" key="7">
    <source>
        <dbReference type="Proteomes" id="UP000216991"/>
    </source>
</evidence>
<dbReference type="OrthoDB" id="9785233at2"/>
<protein>
    <recommendedName>
        <fullName evidence="2">Basal-body rod modification protein FlgD</fullName>
    </recommendedName>
</protein>
<dbReference type="Pfam" id="PF03963">
    <property type="entry name" value="FlgD"/>
    <property type="match status" value="1"/>
</dbReference>
<reference evidence="6 7" key="1">
    <citation type="submission" date="2017-07" db="EMBL/GenBank/DDBJ databases">
        <title>Sandarakinorhabdus cyanobacteriorum sp. nov., a novel bacterium isolated from cyanobacterial aggregates in a eutrophic lake.</title>
        <authorList>
            <person name="Cai H."/>
        </authorList>
    </citation>
    <scope>NUCLEOTIDE SEQUENCE [LARGE SCALE GENOMIC DNA]</scope>
    <source>
        <strain evidence="6 7">TH057</strain>
    </source>
</reference>
<comment type="function">
    <text evidence="4">Required for flagellar hook formation. May act as a scaffolding protein.</text>
</comment>
<dbReference type="InterPro" id="IPR005648">
    <property type="entry name" value="FlgD"/>
</dbReference>
<organism evidence="6 7">
    <name type="scientific">Sandarakinorhabdus cyanobacteriorum</name>
    <dbReference type="NCBI Taxonomy" id="1981098"/>
    <lineage>
        <taxon>Bacteria</taxon>
        <taxon>Pseudomonadati</taxon>
        <taxon>Pseudomonadota</taxon>
        <taxon>Alphaproteobacteria</taxon>
        <taxon>Sphingomonadales</taxon>
        <taxon>Sphingosinicellaceae</taxon>
        <taxon>Sandarakinorhabdus</taxon>
    </lineage>
</organism>
<keyword evidence="7" id="KW-1185">Reference proteome</keyword>
<comment type="caution">
    <text evidence="6">The sequence shown here is derived from an EMBL/GenBank/DDBJ whole genome shotgun (WGS) entry which is preliminary data.</text>
</comment>
<feature type="region of interest" description="Disordered" evidence="5">
    <location>
        <begin position="1"/>
        <end position="25"/>
    </location>
</feature>
<accession>A0A255Y787</accession>
<dbReference type="RefSeq" id="WP_094474922.1">
    <property type="nucleotide sequence ID" value="NZ_NOXT01000123.1"/>
</dbReference>
<feature type="compositionally biased region" description="Low complexity" evidence="5">
    <location>
        <begin position="1"/>
        <end position="24"/>
    </location>
</feature>
<dbReference type="Proteomes" id="UP000216991">
    <property type="component" value="Unassembled WGS sequence"/>
</dbReference>
<evidence type="ECO:0000256" key="3">
    <source>
        <dbReference type="ARBA" id="ARBA00022795"/>
    </source>
</evidence>
<evidence type="ECO:0000256" key="4">
    <source>
        <dbReference type="ARBA" id="ARBA00024746"/>
    </source>
</evidence>
<dbReference type="AlphaFoldDB" id="A0A255Y787"/>
<dbReference type="GO" id="GO:0044781">
    <property type="term" value="P:bacterial-type flagellum organization"/>
    <property type="evidence" value="ECO:0007669"/>
    <property type="project" value="UniProtKB-KW"/>
</dbReference>